<dbReference type="KEGG" id="eus:EUTSA_v10002824mg"/>
<reference evidence="3 4" key="1">
    <citation type="journal article" date="2013" name="Front. Plant Sci.">
        <title>The Reference Genome of the Halophytic Plant Eutrema salsugineum.</title>
        <authorList>
            <person name="Yang R."/>
            <person name="Jarvis D.E."/>
            <person name="Chen H."/>
            <person name="Beilstein M.A."/>
            <person name="Grimwood J."/>
            <person name="Jenkins J."/>
            <person name="Shu S."/>
            <person name="Prochnik S."/>
            <person name="Xin M."/>
            <person name="Ma C."/>
            <person name="Schmutz J."/>
            <person name="Wing R.A."/>
            <person name="Mitchell-Olds T."/>
            <person name="Schumaker K.S."/>
            <person name="Wang X."/>
        </authorList>
    </citation>
    <scope>NUCLEOTIDE SEQUENCE [LARGE SCALE GENOMIC DNA]</scope>
</reference>
<feature type="region of interest" description="Disordered" evidence="1">
    <location>
        <begin position="1"/>
        <end position="21"/>
    </location>
</feature>
<feature type="compositionally biased region" description="Basic and acidic residues" evidence="1">
    <location>
        <begin position="500"/>
        <end position="511"/>
    </location>
</feature>
<sequence length="648" mass="72991">MASSSGTKVYPPRLYPEGKSPLQNRSMNHYCFLNLFGRVKDGIGADVFENIKETSQVGVILKLADMDFVSSSNLLHNFLTRQLSIENGHEIWILIGGQPIRFSLHEFSDITGLNCDRLGDDDEAEIDDSEFWKELRVSGGGPKFKHLEAVLSRCRTWSFEKRKMIGLLLCERVLDLDAFERFPWGRVGFESIINSIKILCFEKTSYSLPFLAEKFGDRNEAANVVPLLRYRSSRKRFNFDAYVLQEKQEHGSVRVRHMVDKEEENLFPSWPDENTDCSLENLVGDIKHGRLDVNFWDVPSADKGTSDKAKSVPQKKMVVQEKKNKRNDEEEAAREDGKKIRRSKGKEIVSEEETEDDSDVSVEAVKKKKKGHKAETGVNNAFERELWSSGLVYMIETLSSKVDAIDNKFSSKFDQFDSKFASLDQKIRIVESDVTRMKQARAEDIADAAKDGKSATGNGDDAGDENNDQSWVLKMKETSEDSFQVACLVRNPKATPTTPQERKKEPEEKTPKSGKACGSLKKKEPKDTVDSKKNELPEVNLSDGSESFGEEPKGFGVALDKLLALSKRDDCVMREASADIDKRHISLAASQRSPYIGNSGVKRVMFGCHPSDDSYDPFEKVVVSKVEKLMAFLDHDMNNPLPSSNTDS</sequence>
<name>V4L167_EUTSA</name>
<evidence type="ECO:0000313" key="3">
    <source>
        <dbReference type="EMBL" id="ESQ37399.1"/>
    </source>
</evidence>
<evidence type="ECO:0000313" key="4">
    <source>
        <dbReference type="Proteomes" id="UP000030689"/>
    </source>
</evidence>
<evidence type="ECO:0000259" key="2">
    <source>
        <dbReference type="Pfam" id="PF09331"/>
    </source>
</evidence>
<feature type="domain" description="DUF1985" evidence="2">
    <location>
        <begin position="79"/>
        <end position="169"/>
    </location>
</feature>
<feature type="region of interest" description="Disordered" evidence="1">
    <location>
        <begin position="489"/>
        <end position="551"/>
    </location>
</feature>
<organism evidence="3 4">
    <name type="scientific">Eutrema salsugineum</name>
    <name type="common">Saltwater cress</name>
    <name type="synonym">Sisymbrium salsugineum</name>
    <dbReference type="NCBI Taxonomy" id="72664"/>
    <lineage>
        <taxon>Eukaryota</taxon>
        <taxon>Viridiplantae</taxon>
        <taxon>Streptophyta</taxon>
        <taxon>Embryophyta</taxon>
        <taxon>Tracheophyta</taxon>
        <taxon>Spermatophyta</taxon>
        <taxon>Magnoliopsida</taxon>
        <taxon>eudicotyledons</taxon>
        <taxon>Gunneridae</taxon>
        <taxon>Pentapetalae</taxon>
        <taxon>rosids</taxon>
        <taxon>malvids</taxon>
        <taxon>Brassicales</taxon>
        <taxon>Brassicaceae</taxon>
        <taxon>Eutremeae</taxon>
        <taxon>Eutrema</taxon>
    </lineage>
</organism>
<accession>V4L167</accession>
<dbReference type="EMBL" id="KI517609">
    <property type="protein sequence ID" value="ESQ37399.1"/>
    <property type="molecule type" value="Genomic_DNA"/>
</dbReference>
<dbReference type="PANTHER" id="PTHR48449">
    <property type="entry name" value="DUF1985 DOMAIN-CONTAINING PROTEIN"/>
    <property type="match status" value="1"/>
</dbReference>
<feature type="compositionally biased region" description="Basic and acidic residues" evidence="1">
    <location>
        <begin position="521"/>
        <end position="536"/>
    </location>
</feature>
<dbReference type="Proteomes" id="UP000030689">
    <property type="component" value="Unassembled WGS sequence"/>
</dbReference>
<protein>
    <recommendedName>
        <fullName evidence="2">DUF1985 domain-containing protein</fullName>
    </recommendedName>
</protein>
<gene>
    <name evidence="3" type="ORF">EUTSA_v10002824mg</name>
</gene>
<dbReference type="PANTHER" id="PTHR48449:SF1">
    <property type="entry name" value="DUF1985 DOMAIN-CONTAINING PROTEIN"/>
    <property type="match status" value="1"/>
</dbReference>
<feature type="compositionally biased region" description="Basic and acidic residues" evidence="1">
    <location>
        <begin position="318"/>
        <end position="338"/>
    </location>
</feature>
<feature type="region of interest" description="Disordered" evidence="1">
    <location>
        <begin position="302"/>
        <end position="359"/>
    </location>
</feature>
<proteinExistence type="predicted"/>
<dbReference type="AlphaFoldDB" id="V4L167"/>
<keyword evidence="4" id="KW-1185">Reference proteome</keyword>
<dbReference type="Gramene" id="ESQ37399">
    <property type="protein sequence ID" value="ESQ37399"/>
    <property type="gene ID" value="EUTSA_v10002824mg"/>
</dbReference>
<dbReference type="InterPro" id="IPR015410">
    <property type="entry name" value="DUF1985"/>
</dbReference>
<feature type="non-terminal residue" evidence="3">
    <location>
        <position position="648"/>
    </location>
</feature>
<dbReference type="Pfam" id="PF09331">
    <property type="entry name" value="DUF1985"/>
    <property type="match status" value="1"/>
</dbReference>
<feature type="region of interest" description="Disordered" evidence="1">
    <location>
        <begin position="447"/>
        <end position="467"/>
    </location>
</feature>
<evidence type="ECO:0000256" key="1">
    <source>
        <dbReference type="SAM" id="MobiDB-lite"/>
    </source>
</evidence>
<feature type="compositionally biased region" description="Acidic residues" evidence="1">
    <location>
        <begin position="350"/>
        <end position="359"/>
    </location>
</feature>